<dbReference type="InterPro" id="IPR010730">
    <property type="entry name" value="HET"/>
</dbReference>
<evidence type="ECO:0000313" key="3">
    <source>
        <dbReference type="EMBL" id="KAF2819229.1"/>
    </source>
</evidence>
<dbReference type="Proteomes" id="UP000799424">
    <property type="component" value="Unassembled WGS sequence"/>
</dbReference>
<reference evidence="3" key="1">
    <citation type="journal article" date="2020" name="Stud. Mycol.">
        <title>101 Dothideomycetes genomes: a test case for predicting lifestyles and emergence of pathogens.</title>
        <authorList>
            <person name="Haridas S."/>
            <person name="Albert R."/>
            <person name="Binder M."/>
            <person name="Bloem J."/>
            <person name="Labutti K."/>
            <person name="Salamov A."/>
            <person name="Andreopoulos B."/>
            <person name="Baker S."/>
            <person name="Barry K."/>
            <person name="Bills G."/>
            <person name="Bluhm B."/>
            <person name="Cannon C."/>
            <person name="Castanera R."/>
            <person name="Culley D."/>
            <person name="Daum C."/>
            <person name="Ezra D."/>
            <person name="Gonzalez J."/>
            <person name="Henrissat B."/>
            <person name="Kuo A."/>
            <person name="Liang C."/>
            <person name="Lipzen A."/>
            <person name="Lutzoni F."/>
            <person name="Magnuson J."/>
            <person name="Mondo S."/>
            <person name="Nolan M."/>
            <person name="Ohm R."/>
            <person name="Pangilinan J."/>
            <person name="Park H.-J."/>
            <person name="Ramirez L."/>
            <person name="Alfaro M."/>
            <person name="Sun H."/>
            <person name="Tritt A."/>
            <person name="Yoshinaga Y."/>
            <person name="Zwiers L.-H."/>
            <person name="Turgeon B."/>
            <person name="Goodwin S."/>
            <person name="Spatafora J."/>
            <person name="Crous P."/>
            <person name="Grigoriev I."/>
        </authorList>
    </citation>
    <scope>NUCLEOTIDE SEQUENCE</scope>
    <source>
        <strain evidence="3">CBS 113818</strain>
    </source>
</reference>
<gene>
    <name evidence="3" type="ORF">CC86DRAFT_307699</name>
</gene>
<name>A0A6A6ZET5_9PLEO</name>
<evidence type="ECO:0000259" key="1">
    <source>
        <dbReference type="Pfam" id="PF06985"/>
    </source>
</evidence>
<accession>A0A6A6ZET5</accession>
<dbReference type="AlphaFoldDB" id="A0A6A6ZET5"/>
<proteinExistence type="predicted"/>
<evidence type="ECO:0000259" key="2">
    <source>
        <dbReference type="Pfam" id="PF26640"/>
    </source>
</evidence>
<organism evidence="3 4">
    <name type="scientific">Ophiobolus disseminans</name>
    <dbReference type="NCBI Taxonomy" id="1469910"/>
    <lineage>
        <taxon>Eukaryota</taxon>
        <taxon>Fungi</taxon>
        <taxon>Dikarya</taxon>
        <taxon>Ascomycota</taxon>
        <taxon>Pezizomycotina</taxon>
        <taxon>Dothideomycetes</taxon>
        <taxon>Pleosporomycetidae</taxon>
        <taxon>Pleosporales</taxon>
        <taxon>Pleosporineae</taxon>
        <taxon>Phaeosphaeriaceae</taxon>
        <taxon>Ophiobolus</taxon>
    </lineage>
</organism>
<protein>
    <submittedName>
        <fullName evidence="3">Uncharacterized protein</fullName>
    </submittedName>
</protein>
<dbReference type="Pfam" id="PF06985">
    <property type="entry name" value="HET"/>
    <property type="match status" value="1"/>
</dbReference>
<dbReference type="InterPro" id="IPR058525">
    <property type="entry name" value="DUF8212"/>
</dbReference>
<sequence>MRLLHIQGRPWGDKPLEISPCEFVPSDVPPYIILSHRWREDEVLFADMSEPIAAGVRQKKGYAKLESSCRIALQMDVPYLWMDTCCIDKGSSAELSEAINSMNEYYANAFQCIVYLDDVHDIETYRGSRTRTLQELIAPQDVTSYSESWSRLGTKKSLVSLVALASGIAWTALGDRDVSRGICVSEKMSWAACRVTTRPEDESYTLMGLFGVNMPPLYGEGRKRAFRRLQLEIMQTSADHTLFTWNSSIANGDMLAPNVSCFSDGAHYHQYDYEYNFLRQTKYIKPDFTMTNVGLHIQLPL</sequence>
<evidence type="ECO:0000313" key="4">
    <source>
        <dbReference type="Proteomes" id="UP000799424"/>
    </source>
</evidence>
<keyword evidence="4" id="KW-1185">Reference proteome</keyword>
<dbReference type="OrthoDB" id="20872at2759"/>
<feature type="domain" description="DUF8212" evidence="2">
    <location>
        <begin position="224"/>
        <end position="250"/>
    </location>
</feature>
<dbReference type="Pfam" id="PF26640">
    <property type="entry name" value="DUF8212"/>
    <property type="match status" value="1"/>
</dbReference>
<feature type="domain" description="Heterokaryon incompatibility" evidence="1">
    <location>
        <begin position="31"/>
        <end position="131"/>
    </location>
</feature>
<feature type="non-terminal residue" evidence="3">
    <location>
        <position position="301"/>
    </location>
</feature>
<dbReference type="PANTHER" id="PTHR10622">
    <property type="entry name" value="HET DOMAIN-CONTAINING PROTEIN"/>
    <property type="match status" value="1"/>
</dbReference>
<dbReference type="EMBL" id="MU006246">
    <property type="protein sequence ID" value="KAF2819229.1"/>
    <property type="molecule type" value="Genomic_DNA"/>
</dbReference>
<dbReference type="PANTHER" id="PTHR10622:SF10">
    <property type="entry name" value="HET DOMAIN-CONTAINING PROTEIN"/>
    <property type="match status" value="1"/>
</dbReference>